<feature type="compositionally biased region" description="Low complexity" evidence="1">
    <location>
        <begin position="15"/>
        <end position="25"/>
    </location>
</feature>
<evidence type="ECO:0000256" key="1">
    <source>
        <dbReference type="SAM" id="MobiDB-lite"/>
    </source>
</evidence>
<feature type="region of interest" description="Disordered" evidence="1">
    <location>
        <begin position="91"/>
        <end position="110"/>
    </location>
</feature>
<proteinExistence type="predicted"/>
<sequence length="141" mass="14976">LNLNCSVVSKTSSITEPANTEAAEASPPPPPPPLTVAAGTVDADGEAGGTIAEDNKAPLPAKAPEDTDYKSSDNKWHVCCPSCNLGPFKHTRGQRAKQAGIQKKAPKKTMVSEYKLPESVALMVEKYEKSCMENEQDDSSC</sequence>
<organism evidence="2">
    <name type="scientific">Gongylonema pulchrum</name>
    <dbReference type="NCBI Taxonomy" id="637853"/>
    <lineage>
        <taxon>Eukaryota</taxon>
        <taxon>Metazoa</taxon>
        <taxon>Ecdysozoa</taxon>
        <taxon>Nematoda</taxon>
        <taxon>Chromadorea</taxon>
        <taxon>Rhabditida</taxon>
        <taxon>Spirurina</taxon>
        <taxon>Spiruromorpha</taxon>
        <taxon>Spiruroidea</taxon>
        <taxon>Gongylonematidae</taxon>
        <taxon>Gongylonema</taxon>
    </lineage>
</organism>
<accession>A0A183D001</accession>
<dbReference type="WBParaSite" id="GPUH_0000204701-mRNA-1">
    <property type="protein sequence ID" value="GPUH_0000204701-mRNA-1"/>
    <property type="gene ID" value="GPUH_0000204701"/>
</dbReference>
<dbReference type="AlphaFoldDB" id="A0A183D001"/>
<feature type="region of interest" description="Disordered" evidence="1">
    <location>
        <begin position="1"/>
        <end position="73"/>
    </location>
</feature>
<protein>
    <submittedName>
        <fullName evidence="2">ZN609</fullName>
    </submittedName>
</protein>
<evidence type="ECO:0000313" key="2">
    <source>
        <dbReference type="WBParaSite" id="GPUH_0000204701-mRNA-1"/>
    </source>
</evidence>
<feature type="compositionally biased region" description="Polar residues" evidence="1">
    <location>
        <begin position="1"/>
        <end position="14"/>
    </location>
</feature>
<name>A0A183D001_9BILA</name>
<feature type="compositionally biased region" description="Basic and acidic residues" evidence="1">
    <location>
        <begin position="63"/>
        <end position="73"/>
    </location>
</feature>
<reference evidence="2" key="1">
    <citation type="submission" date="2016-06" db="UniProtKB">
        <authorList>
            <consortium name="WormBaseParasite"/>
        </authorList>
    </citation>
    <scope>IDENTIFICATION</scope>
</reference>